<reference evidence="2" key="1">
    <citation type="journal article" date="2017" name="Nat. Ecol. Evol.">
        <title>Genome expansion and lineage-specific genetic innovations in the forest pathogenic fungi Armillaria.</title>
        <authorList>
            <person name="Sipos G."/>
            <person name="Prasanna A.N."/>
            <person name="Walter M.C."/>
            <person name="O'Connor E."/>
            <person name="Balint B."/>
            <person name="Krizsan K."/>
            <person name="Kiss B."/>
            <person name="Hess J."/>
            <person name="Varga T."/>
            <person name="Slot J."/>
            <person name="Riley R."/>
            <person name="Boka B."/>
            <person name="Rigling D."/>
            <person name="Barry K."/>
            <person name="Lee J."/>
            <person name="Mihaltcheva S."/>
            <person name="LaButti K."/>
            <person name="Lipzen A."/>
            <person name="Waldron R."/>
            <person name="Moloney N.M."/>
            <person name="Sperisen C."/>
            <person name="Kredics L."/>
            <person name="Vagvoelgyi C."/>
            <person name="Patrignani A."/>
            <person name="Fitzpatrick D."/>
            <person name="Nagy I."/>
            <person name="Doyle S."/>
            <person name="Anderson J.B."/>
            <person name="Grigoriev I.V."/>
            <person name="Gueldener U."/>
            <person name="Muensterkoetter M."/>
            <person name="Nagy L.G."/>
        </authorList>
    </citation>
    <scope>NUCLEOTIDE SEQUENCE [LARGE SCALE GENOMIC DNA]</scope>
    <source>
        <strain evidence="2">28-4</strain>
    </source>
</reference>
<dbReference type="Proteomes" id="UP000218334">
    <property type="component" value="Unassembled WGS sequence"/>
</dbReference>
<dbReference type="EMBL" id="KZ293466">
    <property type="protein sequence ID" value="PBK62421.1"/>
    <property type="molecule type" value="Genomic_DNA"/>
</dbReference>
<feature type="non-terminal residue" evidence="1">
    <location>
        <position position="1"/>
    </location>
</feature>
<name>A0A2H3AUL2_9AGAR</name>
<keyword evidence="2" id="KW-1185">Reference proteome</keyword>
<sequence>IYMAAVNPHLMPACDVSIDIDTTLLKQLERIQKLLIRRWLGPCVANRSPVALLFLETGIWPVRYRRITLTLCYGQYALSLPHNHFLSYAMADSFALARARKASWIANLARILQNLHRPVLIYLARQ</sequence>
<accession>A0A2H3AUL2</accession>
<dbReference type="AlphaFoldDB" id="A0A2H3AUL2"/>
<dbReference type="STRING" id="1076256.A0A2H3AUL2"/>
<gene>
    <name evidence="1" type="ORF">ARMSODRAFT_895575</name>
</gene>
<evidence type="ECO:0000313" key="2">
    <source>
        <dbReference type="Proteomes" id="UP000218334"/>
    </source>
</evidence>
<protein>
    <submittedName>
        <fullName evidence="1">Uncharacterized protein</fullName>
    </submittedName>
</protein>
<evidence type="ECO:0000313" key="1">
    <source>
        <dbReference type="EMBL" id="PBK62421.1"/>
    </source>
</evidence>
<organism evidence="1 2">
    <name type="scientific">Armillaria solidipes</name>
    <dbReference type="NCBI Taxonomy" id="1076256"/>
    <lineage>
        <taxon>Eukaryota</taxon>
        <taxon>Fungi</taxon>
        <taxon>Dikarya</taxon>
        <taxon>Basidiomycota</taxon>
        <taxon>Agaricomycotina</taxon>
        <taxon>Agaricomycetes</taxon>
        <taxon>Agaricomycetidae</taxon>
        <taxon>Agaricales</taxon>
        <taxon>Marasmiineae</taxon>
        <taxon>Physalacriaceae</taxon>
        <taxon>Armillaria</taxon>
    </lineage>
</organism>
<proteinExistence type="predicted"/>